<dbReference type="OMA" id="TENIMYG"/>
<dbReference type="AlphaFoldDB" id="A0A3P8SAD1"/>
<dbReference type="GO" id="GO:0005506">
    <property type="term" value="F:iron ion binding"/>
    <property type="evidence" value="ECO:0007669"/>
    <property type="project" value="InterPro"/>
</dbReference>
<keyword evidence="6" id="KW-1185">Reference proteome</keyword>
<reference evidence="5" key="3">
    <citation type="submission" date="2025-09" db="UniProtKB">
        <authorList>
            <consortium name="Ensembl"/>
        </authorList>
    </citation>
    <scope>IDENTIFICATION</scope>
</reference>
<evidence type="ECO:0000256" key="1">
    <source>
        <dbReference type="ARBA" id="ARBA00001971"/>
    </source>
</evidence>
<dbReference type="Gene3D" id="1.10.630.10">
    <property type="entry name" value="Cytochrome P450"/>
    <property type="match status" value="1"/>
</dbReference>
<dbReference type="PRINTS" id="PR00463">
    <property type="entry name" value="EP450I"/>
</dbReference>
<dbReference type="GO" id="GO:0020037">
    <property type="term" value="F:heme binding"/>
    <property type="evidence" value="ECO:0007669"/>
    <property type="project" value="InterPro"/>
</dbReference>
<keyword evidence="4" id="KW-0408">Iron</keyword>
<evidence type="ECO:0000256" key="4">
    <source>
        <dbReference type="ARBA" id="ARBA00023004"/>
    </source>
</evidence>
<dbReference type="GeneTree" id="ENSGT00940000162649"/>
<dbReference type="InterPro" id="IPR001128">
    <property type="entry name" value="Cyt_P450"/>
</dbReference>
<evidence type="ECO:0000313" key="5">
    <source>
        <dbReference type="Ensembl" id="ENSAPEP00000009057.1"/>
    </source>
</evidence>
<proteinExistence type="inferred from homology"/>
<keyword evidence="3" id="KW-0479">Metal-binding</keyword>
<dbReference type="Pfam" id="PF00067">
    <property type="entry name" value="p450"/>
    <property type="match status" value="1"/>
</dbReference>
<accession>A0A3P8SAD1</accession>
<sequence>SSGSLQSHLTEGTSGPKLLPLVGNLLQLDLRRPDRSLCEYGSVFMVHLGHEKVVVLAGYKAFREALVGYAEEFGELFITPLFSDMKPGGILFANGESWKEMRRCTLKDFGNGRRMYEDKILEECGYLMEMFEQHEGKPFDTARPVNYAVSNIISSIVYRSRFEYEDPRFINLSALHPGPFSLWLFGQIYIF</sequence>
<dbReference type="InterPro" id="IPR050182">
    <property type="entry name" value="Cytochrome_P450_fam2"/>
</dbReference>
<comment type="cofactor">
    <cofactor evidence="1">
        <name>heme</name>
        <dbReference type="ChEBI" id="CHEBI:30413"/>
    </cofactor>
</comment>
<dbReference type="GO" id="GO:0006805">
    <property type="term" value="P:xenobiotic metabolic process"/>
    <property type="evidence" value="ECO:0007669"/>
    <property type="project" value="TreeGrafter"/>
</dbReference>
<evidence type="ECO:0000256" key="2">
    <source>
        <dbReference type="ARBA" id="ARBA00010617"/>
    </source>
</evidence>
<comment type="similarity">
    <text evidence="2">Belongs to the cytochrome P450 family.</text>
</comment>
<protein>
    <submittedName>
        <fullName evidence="5">Uncharacterized protein</fullName>
    </submittedName>
</protein>
<evidence type="ECO:0000256" key="3">
    <source>
        <dbReference type="ARBA" id="ARBA00022723"/>
    </source>
</evidence>
<dbReference type="GO" id="GO:0016712">
    <property type="term" value="F:oxidoreductase activity, acting on paired donors, with incorporation or reduction of molecular oxygen, reduced flavin or flavoprotein as one donor, and incorporation of one atom of oxygen"/>
    <property type="evidence" value="ECO:0007669"/>
    <property type="project" value="TreeGrafter"/>
</dbReference>
<dbReference type="PANTHER" id="PTHR24300:SF319">
    <property type="entry name" value="CYTOCHROME P450, FAMILY 2, SUBFAMILY AC, POLYPEPTIDE 1"/>
    <property type="match status" value="1"/>
</dbReference>
<dbReference type="Proteomes" id="UP000265080">
    <property type="component" value="Chromosome 14"/>
</dbReference>
<dbReference type="PANTHER" id="PTHR24300">
    <property type="entry name" value="CYTOCHROME P450 508A4-RELATED"/>
    <property type="match status" value="1"/>
</dbReference>
<dbReference type="Ensembl" id="ENSAPET00000009307.1">
    <property type="protein sequence ID" value="ENSAPEP00000009057.1"/>
    <property type="gene ID" value="ENSAPEG00000006503.1"/>
</dbReference>
<dbReference type="InterPro" id="IPR036396">
    <property type="entry name" value="Cyt_P450_sf"/>
</dbReference>
<organism evidence="5 6">
    <name type="scientific">Amphiprion percula</name>
    <name type="common">Orange clownfish</name>
    <name type="synonym">Lutjanus percula</name>
    <dbReference type="NCBI Taxonomy" id="161767"/>
    <lineage>
        <taxon>Eukaryota</taxon>
        <taxon>Metazoa</taxon>
        <taxon>Chordata</taxon>
        <taxon>Craniata</taxon>
        <taxon>Vertebrata</taxon>
        <taxon>Euteleostomi</taxon>
        <taxon>Actinopterygii</taxon>
        <taxon>Neopterygii</taxon>
        <taxon>Teleostei</taxon>
        <taxon>Neoteleostei</taxon>
        <taxon>Acanthomorphata</taxon>
        <taxon>Ovalentaria</taxon>
        <taxon>Pomacentridae</taxon>
        <taxon>Amphiprion</taxon>
    </lineage>
</organism>
<evidence type="ECO:0000313" key="6">
    <source>
        <dbReference type="Proteomes" id="UP000265080"/>
    </source>
</evidence>
<dbReference type="GO" id="GO:0006082">
    <property type="term" value="P:organic acid metabolic process"/>
    <property type="evidence" value="ECO:0007669"/>
    <property type="project" value="TreeGrafter"/>
</dbReference>
<dbReference type="GO" id="GO:0005737">
    <property type="term" value="C:cytoplasm"/>
    <property type="evidence" value="ECO:0007669"/>
    <property type="project" value="TreeGrafter"/>
</dbReference>
<dbReference type="InterPro" id="IPR002401">
    <property type="entry name" value="Cyt_P450_E_grp-I"/>
</dbReference>
<reference evidence="5" key="2">
    <citation type="submission" date="2025-08" db="UniProtKB">
        <authorList>
            <consortium name="Ensembl"/>
        </authorList>
    </citation>
    <scope>IDENTIFICATION</scope>
</reference>
<dbReference type="STRING" id="161767.ENSAPEP00000009057"/>
<reference evidence="5 6" key="1">
    <citation type="submission" date="2018-03" db="EMBL/GenBank/DDBJ databases">
        <title>Finding Nemo's genes: A chromosome-scale reference assembly of the genome of the orange clownfish Amphiprion percula.</title>
        <authorList>
            <person name="Lehmann R."/>
        </authorList>
    </citation>
    <scope>NUCLEOTIDE SEQUENCE</scope>
</reference>
<name>A0A3P8SAD1_AMPPE</name>
<dbReference type="SUPFAM" id="SSF48264">
    <property type="entry name" value="Cytochrome P450"/>
    <property type="match status" value="1"/>
</dbReference>